<protein>
    <submittedName>
        <fullName evidence="1">Uncharacterized protein</fullName>
    </submittedName>
</protein>
<keyword evidence="2" id="KW-1185">Reference proteome</keyword>
<evidence type="ECO:0000313" key="1">
    <source>
        <dbReference type="EMBL" id="AEF41169.1"/>
    </source>
</evidence>
<gene>
    <name evidence="1" type="ordered locus">AS9A_2722</name>
</gene>
<dbReference type="RefSeq" id="WP_013807518.1">
    <property type="nucleotide sequence ID" value="NC_015564.1"/>
</dbReference>
<organism evidence="1 2">
    <name type="scientific">Hoyosella subflava (strain DSM 45089 / JCM 17490 / NBRC 109087 / DQS3-9A1)</name>
    <name type="common">Amycolicicoccus subflavus</name>
    <dbReference type="NCBI Taxonomy" id="443218"/>
    <lineage>
        <taxon>Bacteria</taxon>
        <taxon>Bacillati</taxon>
        <taxon>Actinomycetota</taxon>
        <taxon>Actinomycetes</taxon>
        <taxon>Mycobacteriales</taxon>
        <taxon>Hoyosellaceae</taxon>
        <taxon>Hoyosella</taxon>
    </lineage>
</organism>
<dbReference type="AlphaFoldDB" id="F6EI62"/>
<dbReference type="OrthoDB" id="4558119at2"/>
<proteinExistence type="predicted"/>
<name>F6EI62_HOYSD</name>
<reference evidence="1 2" key="1">
    <citation type="journal article" date="2011" name="J. Bacteriol.">
        <title>Complete genome sequence of Amycolicicoccus subflavus DQS3-9A1T, an actinomycete isolated from crude oil-polluted soil.</title>
        <authorList>
            <person name="Cai M."/>
            <person name="Chen W.M."/>
            <person name="Nie Y."/>
            <person name="Chi C.Q."/>
            <person name="Wang Y.N."/>
            <person name="Tang Y.Q."/>
            <person name="Li G.Y."/>
            <person name="Wu X.L."/>
        </authorList>
    </citation>
    <scope>NUCLEOTIDE SEQUENCE [LARGE SCALE GENOMIC DNA]</scope>
    <source>
        <strain evidence="2">DSM 45089 / DQS3-9A1</strain>
    </source>
</reference>
<sequence length="99" mass="10931">MTSDPYEPLDIAGGNVGLSLHLESSLRRIAASAADENVKRLIAEVLARRMSVRELAVTDAFNTLMMPVMRTFAQNYKQPDSETLRQHAADMELRLAEGG</sequence>
<dbReference type="Proteomes" id="UP000009235">
    <property type="component" value="Chromosome"/>
</dbReference>
<evidence type="ECO:0000313" key="2">
    <source>
        <dbReference type="Proteomes" id="UP000009235"/>
    </source>
</evidence>
<dbReference type="EMBL" id="CP002786">
    <property type="protein sequence ID" value="AEF41169.1"/>
    <property type="molecule type" value="Genomic_DNA"/>
</dbReference>
<dbReference type="STRING" id="443218.AS9A_2722"/>
<dbReference type="KEGG" id="asd:AS9A_2722"/>
<accession>F6EI62</accession>
<dbReference type="HOGENOM" id="CLU_2314248_0_0_11"/>